<evidence type="ECO:0000313" key="1">
    <source>
        <dbReference type="EMBL" id="KAK7534023.1"/>
    </source>
</evidence>
<dbReference type="Proteomes" id="UP001360953">
    <property type="component" value="Unassembled WGS sequence"/>
</dbReference>
<dbReference type="GeneID" id="92029393"/>
<evidence type="ECO:0000313" key="2">
    <source>
        <dbReference type="Proteomes" id="UP001360953"/>
    </source>
</evidence>
<gene>
    <name evidence="1" type="ORF">J3D65DRAFT_467427</name>
</gene>
<protein>
    <submittedName>
        <fullName evidence="1">Uncharacterized protein</fullName>
    </submittedName>
</protein>
<reference evidence="1 2" key="1">
    <citation type="submission" date="2024-04" db="EMBL/GenBank/DDBJ databases">
        <title>Phyllosticta paracitricarpa is synonymous to the EU quarantine fungus P. citricarpa based on phylogenomic analyses.</title>
        <authorList>
            <consortium name="Lawrence Berkeley National Laboratory"/>
            <person name="Van ingen-buijs V.A."/>
            <person name="Van westerhoven A.C."/>
            <person name="Haridas S."/>
            <person name="Skiadas P."/>
            <person name="Martin F."/>
            <person name="Groenewald J.Z."/>
            <person name="Crous P.W."/>
            <person name="Seidl M.F."/>
        </authorList>
    </citation>
    <scope>NUCLEOTIDE SEQUENCE [LARGE SCALE GENOMIC DNA]</scope>
    <source>
        <strain evidence="1 2">CPC 17464</strain>
    </source>
</reference>
<accession>A0ABR1LFP0</accession>
<sequence length="205" mass="22008">MSTSVLSLTPAAHERAHTVREAEKPGSVLHLALCRTGRDHHHAYTQTYRHVRTPRPPADRSGGHGVHAYIPCVSLGLSLSLHACRALGHTLLTVRMPASSCCTPSMLTMMAAGPAASPHSTTHRTAARAEQGRVNGCMYVPRRSGSDERRHGMAWHGMIVDLVCYLRASSSCRCAHGRMFAVCARCGCGCSKKSGGRLRCDVIAG</sequence>
<comment type="caution">
    <text evidence="1">The sequence shown here is derived from an EMBL/GenBank/DDBJ whole genome shotgun (WGS) entry which is preliminary data.</text>
</comment>
<keyword evidence="2" id="KW-1185">Reference proteome</keyword>
<dbReference type="EMBL" id="JBBPEH010000009">
    <property type="protein sequence ID" value="KAK7534023.1"/>
    <property type="molecule type" value="Genomic_DNA"/>
</dbReference>
<proteinExistence type="predicted"/>
<name>A0ABR1LFP0_9PEZI</name>
<dbReference type="RefSeq" id="XP_066653062.1">
    <property type="nucleotide sequence ID" value="XM_066796487.1"/>
</dbReference>
<organism evidence="1 2">
    <name type="scientific">Phyllosticta citribraziliensis</name>
    <dbReference type="NCBI Taxonomy" id="989973"/>
    <lineage>
        <taxon>Eukaryota</taxon>
        <taxon>Fungi</taxon>
        <taxon>Dikarya</taxon>
        <taxon>Ascomycota</taxon>
        <taxon>Pezizomycotina</taxon>
        <taxon>Dothideomycetes</taxon>
        <taxon>Dothideomycetes incertae sedis</taxon>
        <taxon>Botryosphaeriales</taxon>
        <taxon>Phyllostictaceae</taxon>
        <taxon>Phyllosticta</taxon>
    </lineage>
</organism>